<evidence type="ECO:0000256" key="7">
    <source>
        <dbReference type="ARBA" id="ARBA00023157"/>
    </source>
</evidence>
<dbReference type="InterPro" id="IPR009003">
    <property type="entry name" value="Peptidase_S1_PA"/>
</dbReference>
<dbReference type="GO" id="GO:0090729">
    <property type="term" value="F:toxin activity"/>
    <property type="evidence" value="ECO:0007669"/>
    <property type="project" value="UniProtKB-KW"/>
</dbReference>
<dbReference type="PROSITE" id="PS00134">
    <property type="entry name" value="TRYPSIN_HIS"/>
    <property type="match status" value="1"/>
</dbReference>
<keyword evidence="12" id="KW-0732">Signal</keyword>
<evidence type="ECO:0000256" key="12">
    <source>
        <dbReference type="SAM" id="SignalP"/>
    </source>
</evidence>
<evidence type="ECO:0000259" key="13">
    <source>
        <dbReference type="PROSITE" id="PS50240"/>
    </source>
</evidence>
<keyword evidence="7" id="KW-1015">Disulfide bond</keyword>
<dbReference type="GO" id="GO:0004252">
    <property type="term" value="F:serine-type endopeptidase activity"/>
    <property type="evidence" value="ECO:0007669"/>
    <property type="project" value="InterPro"/>
</dbReference>
<dbReference type="SUPFAM" id="SSF50494">
    <property type="entry name" value="Trypsin-like serine proteases"/>
    <property type="match status" value="1"/>
</dbReference>
<proteinExistence type="evidence at transcript level"/>
<dbReference type="InterPro" id="IPR033116">
    <property type="entry name" value="TRYPSIN_SER"/>
</dbReference>
<evidence type="ECO:0000256" key="8">
    <source>
        <dbReference type="ARBA" id="ARBA00023240"/>
    </source>
</evidence>
<organism evidence="14">
    <name type="scientific">Ostrinia nubilalis</name>
    <name type="common">European corn borer</name>
    <name type="synonym">Pyralis nubilalis</name>
    <dbReference type="NCBI Taxonomy" id="29057"/>
    <lineage>
        <taxon>Eukaryota</taxon>
        <taxon>Metazoa</taxon>
        <taxon>Ecdysozoa</taxon>
        <taxon>Arthropoda</taxon>
        <taxon>Hexapoda</taxon>
        <taxon>Insecta</taxon>
        <taxon>Pterygota</taxon>
        <taxon>Neoptera</taxon>
        <taxon>Endopterygota</taxon>
        <taxon>Lepidoptera</taxon>
        <taxon>Glossata</taxon>
        <taxon>Ditrysia</taxon>
        <taxon>Pyraloidea</taxon>
        <taxon>Crambidae</taxon>
        <taxon>Pyraustinae</taxon>
        <taxon>Ostrinia</taxon>
    </lineage>
</organism>
<evidence type="ECO:0000256" key="1">
    <source>
        <dbReference type="ARBA" id="ARBA00004239"/>
    </source>
</evidence>
<evidence type="ECO:0000313" key="14">
    <source>
        <dbReference type="EMBL" id="AFM77768.1"/>
    </source>
</evidence>
<dbReference type="AlphaFoldDB" id="I6TMX9"/>
<feature type="chain" id="PRO_5003706005" evidence="12">
    <location>
        <begin position="18"/>
        <end position="296"/>
    </location>
</feature>
<dbReference type="SMART" id="SM00020">
    <property type="entry name" value="Tryp_SPc"/>
    <property type="match status" value="1"/>
</dbReference>
<dbReference type="InterPro" id="IPR001314">
    <property type="entry name" value="Peptidase_S1A"/>
</dbReference>
<dbReference type="GO" id="GO:0006508">
    <property type="term" value="P:proteolysis"/>
    <property type="evidence" value="ECO:0007669"/>
    <property type="project" value="UniProtKB-KW"/>
</dbReference>
<dbReference type="Pfam" id="PF00089">
    <property type="entry name" value="Trypsin"/>
    <property type="match status" value="1"/>
</dbReference>
<evidence type="ECO:0000256" key="11">
    <source>
        <dbReference type="RuleBase" id="RU363034"/>
    </source>
</evidence>
<evidence type="ECO:0000256" key="9">
    <source>
        <dbReference type="ARBA" id="ARBA00055534"/>
    </source>
</evidence>
<reference evidence="14" key="1">
    <citation type="submission" date="2012-04" db="EMBL/GenBank/DDBJ databases">
        <title>Characterization of cDNAs Encoding Putative Serine Proteases and Gene Transcriptional Responses to Cry1Ab Protoxin in Ostrinia nubilalis Larvae.</title>
        <authorList>
            <person name="Yao J."/>
            <person name="Buschman L.L."/>
            <person name="Oppert B."/>
            <person name="Khajuria C."/>
            <person name="Zhu K.Y."/>
        </authorList>
    </citation>
    <scope>NUCLEOTIDE SEQUENCE</scope>
</reference>
<feature type="signal peptide" evidence="12">
    <location>
        <begin position="1"/>
        <end position="17"/>
    </location>
</feature>
<comment type="subcellular location">
    <subcellularLocation>
        <location evidence="1">Secreted</location>
        <location evidence="1">Extracellular space</location>
    </subcellularLocation>
</comment>
<gene>
    <name evidence="14" type="primary">CTP9</name>
</gene>
<dbReference type="PROSITE" id="PS00135">
    <property type="entry name" value="TRYPSIN_SER"/>
    <property type="match status" value="1"/>
</dbReference>
<keyword evidence="5 11" id="KW-0378">Hydrolase</keyword>
<name>I6TMX9_OSTNU</name>
<dbReference type="PROSITE" id="PS50240">
    <property type="entry name" value="TRYPSIN_DOM"/>
    <property type="match status" value="1"/>
</dbReference>
<feature type="domain" description="Peptidase S1" evidence="13">
    <location>
        <begin position="59"/>
        <end position="296"/>
    </location>
</feature>
<dbReference type="PANTHER" id="PTHR24276:SF91">
    <property type="entry name" value="AT26814P-RELATED"/>
    <property type="match status" value="1"/>
</dbReference>
<protein>
    <submittedName>
        <fullName evidence="14">Putative chymotrypsin 9</fullName>
    </submittedName>
</protein>
<evidence type="ECO:0000256" key="5">
    <source>
        <dbReference type="ARBA" id="ARBA00022801"/>
    </source>
</evidence>
<accession>I6TMX9</accession>
<evidence type="ECO:0000256" key="10">
    <source>
        <dbReference type="ARBA" id="ARBA00084094"/>
    </source>
</evidence>
<keyword evidence="3" id="KW-0800">Toxin</keyword>
<dbReference type="CDD" id="cd00190">
    <property type="entry name" value="Tryp_SPc"/>
    <property type="match status" value="1"/>
</dbReference>
<dbReference type="FunFam" id="2.40.10.10:FF:000068">
    <property type="entry name" value="transmembrane protease serine 2"/>
    <property type="match status" value="1"/>
</dbReference>
<dbReference type="GO" id="GO:0005576">
    <property type="term" value="C:extracellular region"/>
    <property type="evidence" value="ECO:0007669"/>
    <property type="project" value="UniProtKB-SubCell"/>
</dbReference>
<evidence type="ECO:0000256" key="3">
    <source>
        <dbReference type="ARBA" id="ARBA00022656"/>
    </source>
</evidence>
<dbReference type="PRINTS" id="PR00722">
    <property type="entry name" value="CHYMOTRYPSIN"/>
</dbReference>
<dbReference type="PANTHER" id="PTHR24276">
    <property type="entry name" value="POLYSERASE-RELATED"/>
    <property type="match status" value="1"/>
</dbReference>
<dbReference type="Gene3D" id="2.40.10.10">
    <property type="entry name" value="Trypsin-like serine proteases"/>
    <property type="match status" value="1"/>
</dbReference>
<keyword evidence="4 11" id="KW-0645">Protease</keyword>
<sequence length="296" mass="31547">MRLILVIVVALVASASAFVEVLGPRGYHEEIGIPLATALKEAEEQMIASMARQNFDNRVVGGVIAPANSHPYLGGLLINFVNIAGTSVCGSSLLSSTRLVTAAHCWFDGRNQASMFTVVLGTQMLWAGGQRITTSNVIMHPQWNPWNLSNDVAMIYLPFGVTFTTTIQPIALPNNWELSQTFVGEWAVAARYGKTSDSQVGASAVVSHVSLQVITVQACRNVFGSTFVFDSTLCTSGAGFVSVCGGDSGGPLFVERSGQKLLIGISSFVAANNCQGGHPSAFARVTSFINFIRQHM</sequence>
<dbReference type="InterPro" id="IPR043504">
    <property type="entry name" value="Peptidase_S1_PA_chymotrypsin"/>
</dbReference>
<evidence type="ECO:0000256" key="4">
    <source>
        <dbReference type="ARBA" id="ARBA00022670"/>
    </source>
</evidence>
<comment type="function">
    <text evidence="9">Fibrinolytic activity; shows preferential cleavage of Arg-Gly bonds in all three fibrinogen chains. Contact with the caterpillars causes severe bleeding, due the anticoagulant effect of the protein.</text>
</comment>
<dbReference type="InterPro" id="IPR018114">
    <property type="entry name" value="TRYPSIN_HIS"/>
</dbReference>
<dbReference type="InterPro" id="IPR050430">
    <property type="entry name" value="Peptidase_S1"/>
</dbReference>
<dbReference type="InterPro" id="IPR001254">
    <property type="entry name" value="Trypsin_dom"/>
</dbReference>
<evidence type="ECO:0000256" key="2">
    <source>
        <dbReference type="ARBA" id="ARBA00007664"/>
    </source>
</evidence>
<dbReference type="EMBL" id="JQ904138">
    <property type="protein sequence ID" value="AFM77768.1"/>
    <property type="molecule type" value="mRNA"/>
</dbReference>
<keyword evidence="6 11" id="KW-0720">Serine protease</keyword>
<keyword evidence="8" id="KW-1199">Hemostasis impairing toxin</keyword>
<keyword evidence="10" id="KW-1205">Fibrinolytic toxin</keyword>
<evidence type="ECO:0000256" key="6">
    <source>
        <dbReference type="ARBA" id="ARBA00022825"/>
    </source>
</evidence>
<comment type="similarity">
    <text evidence="2">Belongs to the peptidase S1 family.</text>
</comment>